<proteinExistence type="inferred from homology"/>
<dbReference type="PANTHER" id="PTHR15157">
    <property type="entry name" value="UV RADIATION RESISTANCE-ASSOCIATED GENE PROTEIN"/>
    <property type="match status" value="1"/>
</dbReference>
<evidence type="ECO:0000256" key="4">
    <source>
        <dbReference type="SAM" id="Coils"/>
    </source>
</evidence>
<evidence type="ECO:0000313" key="7">
    <source>
        <dbReference type="Proteomes" id="UP001301958"/>
    </source>
</evidence>
<gene>
    <name evidence="6" type="ORF">QBC38DRAFT_103991</name>
</gene>
<sequence length="497" mass="54861">MAKVDGTFCSICSREHHAKKQPFLCAVDARNLLYESRVEDARILIENEELEQQIGDILSGQAGAGVTPKQEALDSAARLERLKSEERASLDRTSEIIARADRLRSEIDAARKEIEAKKDALARKKSDLASVSAGTVGRRNRQLEDVERSIQRIRYKWNRSADTMAATRAFLCEEAARLYGLRQVKKGSVKRYEIGTVEIFDVHTMNNLQPHVISTVLAHITHILVLASHYLAFRLPAEITLPQRNQAHPTIWTLASSYKHGDAPPKSDGEDRKASGARPLFVDKTLPTLAKEDPSAYAFFLEGVGLLVYNVAWACCAQGVPFGSPESYEDVANMGQNLWRLLIGDQIHRRSVEPVFPSSLTPSSGSPRDRGNSDATKPRPMIGRWSHGTAHTSLAKAEGTEFLRNFKLIPPAKLIDRLKKRLSTNVPMIEWENIEGDEVREVYDGESDDLGVASIMSVRTAVGSNRGGSSGSGSNNAAAAARGTSGWTRIKPRVDRQ</sequence>
<protein>
    <recommendedName>
        <fullName evidence="2">Autophagy-related protein 14</fullName>
    </recommendedName>
</protein>
<dbReference type="GO" id="GO:0000149">
    <property type="term" value="F:SNARE binding"/>
    <property type="evidence" value="ECO:0007669"/>
    <property type="project" value="TreeGrafter"/>
</dbReference>
<dbReference type="Pfam" id="PF10186">
    <property type="entry name" value="ATG14"/>
    <property type="match status" value="1"/>
</dbReference>
<reference evidence="6" key="1">
    <citation type="journal article" date="2023" name="Mol. Phylogenet. Evol.">
        <title>Genome-scale phylogeny and comparative genomics of the fungal order Sordariales.</title>
        <authorList>
            <person name="Hensen N."/>
            <person name="Bonometti L."/>
            <person name="Westerberg I."/>
            <person name="Brannstrom I.O."/>
            <person name="Guillou S."/>
            <person name="Cros-Aarteil S."/>
            <person name="Calhoun S."/>
            <person name="Haridas S."/>
            <person name="Kuo A."/>
            <person name="Mondo S."/>
            <person name="Pangilinan J."/>
            <person name="Riley R."/>
            <person name="LaButti K."/>
            <person name="Andreopoulos B."/>
            <person name="Lipzen A."/>
            <person name="Chen C."/>
            <person name="Yan M."/>
            <person name="Daum C."/>
            <person name="Ng V."/>
            <person name="Clum A."/>
            <person name="Steindorff A."/>
            <person name="Ohm R.A."/>
            <person name="Martin F."/>
            <person name="Silar P."/>
            <person name="Natvig D.O."/>
            <person name="Lalanne C."/>
            <person name="Gautier V."/>
            <person name="Ament-Velasquez S.L."/>
            <person name="Kruys A."/>
            <person name="Hutchinson M.I."/>
            <person name="Powell A.J."/>
            <person name="Barry K."/>
            <person name="Miller A.N."/>
            <person name="Grigoriev I.V."/>
            <person name="Debuchy R."/>
            <person name="Gladieux P."/>
            <person name="Hiltunen Thoren M."/>
            <person name="Johannesson H."/>
        </authorList>
    </citation>
    <scope>NUCLEOTIDE SEQUENCE</scope>
    <source>
        <strain evidence="6">CBS 990.96</strain>
    </source>
</reference>
<evidence type="ECO:0000256" key="3">
    <source>
        <dbReference type="ARBA" id="ARBA00023054"/>
    </source>
</evidence>
<keyword evidence="7" id="KW-1185">Reference proteome</keyword>
<feature type="coiled-coil region" evidence="4">
    <location>
        <begin position="93"/>
        <end position="127"/>
    </location>
</feature>
<evidence type="ECO:0000313" key="6">
    <source>
        <dbReference type="EMBL" id="KAK4229510.1"/>
    </source>
</evidence>
<feature type="region of interest" description="Disordered" evidence="5">
    <location>
        <begin position="464"/>
        <end position="497"/>
    </location>
</feature>
<feature type="compositionally biased region" description="Low complexity" evidence="5">
    <location>
        <begin position="472"/>
        <end position="483"/>
    </location>
</feature>
<reference evidence="6" key="2">
    <citation type="submission" date="2023-05" db="EMBL/GenBank/DDBJ databases">
        <authorList>
            <consortium name="Lawrence Berkeley National Laboratory"/>
            <person name="Steindorff A."/>
            <person name="Hensen N."/>
            <person name="Bonometti L."/>
            <person name="Westerberg I."/>
            <person name="Brannstrom I.O."/>
            <person name="Guillou S."/>
            <person name="Cros-Aarteil S."/>
            <person name="Calhoun S."/>
            <person name="Haridas S."/>
            <person name="Kuo A."/>
            <person name="Mondo S."/>
            <person name="Pangilinan J."/>
            <person name="Riley R."/>
            <person name="Labutti K."/>
            <person name="Andreopoulos B."/>
            <person name="Lipzen A."/>
            <person name="Chen C."/>
            <person name="Yanf M."/>
            <person name="Daum C."/>
            <person name="Ng V."/>
            <person name="Clum A."/>
            <person name="Ohm R."/>
            <person name="Martin F."/>
            <person name="Silar P."/>
            <person name="Natvig D."/>
            <person name="Lalanne C."/>
            <person name="Gautier V."/>
            <person name="Ament-Velasquez S.L."/>
            <person name="Kruys A."/>
            <person name="Hutchinson M.I."/>
            <person name="Powell A.J."/>
            <person name="Barry K."/>
            <person name="Miller A.N."/>
            <person name="Grigoriev I.V."/>
            <person name="Debuchy R."/>
            <person name="Gladieux P."/>
            <person name="Thoren M.H."/>
            <person name="Johannesson H."/>
        </authorList>
    </citation>
    <scope>NUCLEOTIDE SEQUENCE</scope>
    <source>
        <strain evidence="6">CBS 990.96</strain>
    </source>
</reference>
<comment type="similarity">
    <text evidence="1">Belongs to the ATG14 family.</text>
</comment>
<dbReference type="GO" id="GO:0005768">
    <property type="term" value="C:endosome"/>
    <property type="evidence" value="ECO:0007669"/>
    <property type="project" value="TreeGrafter"/>
</dbReference>
<dbReference type="GO" id="GO:0035493">
    <property type="term" value="P:SNARE complex assembly"/>
    <property type="evidence" value="ECO:0007669"/>
    <property type="project" value="TreeGrafter"/>
</dbReference>
<accession>A0AAN7BU14</accession>
<dbReference type="EMBL" id="MU865307">
    <property type="protein sequence ID" value="KAK4229510.1"/>
    <property type="molecule type" value="Genomic_DNA"/>
</dbReference>
<dbReference type="InterPro" id="IPR018791">
    <property type="entry name" value="UV_resistance/autophagy_Atg14"/>
</dbReference>
<name>A0AAN7BU14_9PEZI</name>
<comment type="caution">
    <text evidence="6">The sequence shown here is derived from an EMBL/GenBank/DDBJ whole genome shotgun (WGS) entry which is preliminary data.</text>
</comment>
<keyword evidence="3 4" id="KW-0175">Coiled coil</keyword>
<dbReference type="GO" id="GO:0032991">
    <property type="term" value="C:protein-containing complex"/>
    <property type="evidence" value="ECO:0007669"/>
    <property type="project" value="UniProtKB-ARBA"/>
</dbReference>
<evidence type="ECO:0000256" key="2">
    <source>
        <dbReference type="ARBA" id="ARBA00013807"/>
    </source>
</evidence>
<dbReference type="Proteomes" id="UP001301958">
    <property type="component" value="Unassembled WGS sequence"/>
</dbReference>
<evidence type="ECO:0000256" key="5">
    <source>
        <dbReference type="SAM" id="MobiDB-lite"/>
    </source>
</evidence>
<feature type="region of interest" description="Disordered" evidence="5">
    <location>
        <begin position="355"/>
        <end position="387"/>
    </location>
</feature>
<organism evidence="6 7">
    <name type="scientific">Podospora fimiseda</name>
    <dbReference type="NCBI Taxonomy" id="252190"/>
    <lineage>
        <taxon>Eukaryota</taxon>
        <taxon>Fungi</taxon>
        <taxon>Dikarya</taxon>
        <taxon>Ascomycota</taxon>
        <taxon>Pezizomycotina</taxon>
        <taxon>Sordariomycetes</taxon>
        <taxon>Sordariomycetidae</taxon>
        <taxon>Sordariales</taxon>
        <taxon>Podosporaceae</taxon>
        <taxon>Podospora</taxon>
    </lineage>
</organism>
<dbReference type="AlphaFoldDB" id="A0AAN7BU14"/>
<dbReference type="GO" id="GO:0000323">
    <property type="term" value="C:lytic vacuole"/>
    <property type="evidence" value="ECO:0007669"/>
    <property type="project" value="TreeGrafter"/>
</dbReference>
<evidence type="ECO:0000256" key="1">
    <source>
        <dbReference type="ARBA" id="ARBA00009574"/>
    </source>
</evidence>
<dbReference type="PANTHER" id="PTHR15157:SF13">
    <property type="entry name" value="AUTOPHAGY-RELATED PROTEIN 14"/>
    <property type="match status" value="1"/>
</dbReference>